<dbReference type="InterPro" id="IPR037284">
    <property type="entry name" value="SUF_FeS_clus_asmbl_SufBD_sf"/>
</dbReference>
<keyword evidence="3" id="KW-1185">Reference proteome</keyword>
<proteinExistence type="predicted"/>
<dbReference type="OrthoDB" id="9768262at2"/>
<dbReference type="SUPFAM" id="SSF101960">
    <property type="entry name" value="Stabilizer of iron transporter SufD"/>
    <property type="match status" value="1"/>
</dbReference>
<dbReference type="GO" id="GO:0016226">
    <property type="term" value="P:iron-sulfur cluster assembly"/>
    <property type="evidence" value="ECO:0007669"/>
    <property type="project" value="InterPro"/>
</dbReference>
<evidence type="ECO:0000313" key="3">
    <source>
        <dbReference type="Proteomes" id="UP000009102"/>
    </source>
</evidence>
<dbReference type="InterPro" id="IPR055346">
    <property type="entry name" value="Fe-S_cluster_assembly_SufBD"/>
</dbReference>
<dbReference type="STRING" id="555778.Hneap_1194"/>
<evidence type="ECO:0000259" key="1">
    <source>
        <dbReference type="Pfam" id="PF01458"/>
    </source>
</evidence>
<dbReference type="Pfam" id="PF01458">
    <property type="entry name" value="SUFBD_core"/>
    <property type="match status" value="1"/>
</dbReference>
<feature type="domain" description="SUF system FeS cluster assembly SufBD core" evidence="1">
    <location>
        <begin position="167"/>
        <end position="395"/>
    </location>
</feature>
<dbReference type="HOGENOM" id="CLU_026231_5_2_6"/>
<dbReference type="Proteomes" id="UP000009102">
    <property type="component" value="Chromosome"/>
</dbReference>
<dbReference type="KEGG" id="hna:Hneap_1194"/>
<dbReference type="InterPro" id="IPR011542">
    <property type="entry name" value="SUF_FeS_clus_asmbl_SufD"/>
</dbReference>
<name>D0L007_HALNC</name>
<gene>
    <name evidence="2" type="ordered locus">Hneap_1194</name>
</gene>
<dbReference type="InterPro" id="IPR000825">
    <property type="entry name" value="SUF_FeS_clus_asmbl_SufBD_core"/>
</dbReference>
<accession>D0L007</accession>
<sequence>MNRTPLPEWLANSLTDSLGSQQQAAPGEIHTVARAQVIEWGLPTLRDEEWRWTNLRALTRPLPTSNSTAAPKNIGVMDSVPQALCIRFNAGKLVERPKELPDGMTVTPLQDADHAQRRAAFAPLAQNPNDALLALNTATAAEGLVIDIAPNADISQPIVIEFVDEPTDTAAQTRILLRSGVHSRATLIETASSGDGVVFWRNSVLVAELAANSQLTHLSLGLDGDARLLTDRSFVTLARDARYQSINIQLGGQLVRRDIDVNITETGAHCDLIGLMMPRAKQVLDTHTRLIHGAAHTTSNEQYQIIADESGRGIFKGRILVAQDAQKIEAFQNSRNLLLSDSAEIDTKPELEIYADDVKCSHGATIGRLDDEALYYLKSRGISSENARKLLITGFAQEIVDQLPTPELVDWLGQIIARRLERPQAK</sequence>
<dbReference type="PANTHER" id="PTHR43575:SF1">
    <property type="entry name" value="PROTEIN ABCI7, CHLOROPLASTIC"/>
    <property type="match status" value="1"/>
</dbReference>
<dbReference type="EMBL" id="CP001801">
    <property type="protein sequence ID" value="ACX96030.1"/>
    <property type="molecule type" value="Genomic_DNA"/>
</dbReference>
<protein>
    <submittedName>
        <fullName evidence="2">FeS assembly protein SufD</fullName>
    </submittedName>
</protein>
<dbReference type="eggNOG" id="COG0719">
    <property type="taxonomic scope" value="Bacteria"/>
</dbReference>
<dbReference type="PANTHER" id="PTHR43575">
    <property type="entry name" value="PROTEIN ABCI7, CHLOROPLASTIC"/>
    <property type="match status" value="1"/>
</dbReference>
<organism evidence="2 3">
    <name type="scientific">Halothiobacillus neapolitanus (strain ATCC 23641 / DSM 15147 / CIP 104769 / NCIMB 8539 / c2)</name>
    <name type="common">Thiobacillus neapolitanus</name>
    <dbReference type="NCBI Taxonomy" id="555778"/>
    <lineage>
        <taxon>Bacteria</taxon>
        <taxon>Pseudomonadati</taxon>
        <taxon>Pseudomonadota</taxon>
        <taxon>Gammaproteobacteria</taxon>
        <taxon>Chromatiales</taxon>
        <taxon>Halothiobacillaceae</taxon>
        <taxon>Halothiobacillus</taxon>
    </lineage>
</organism>
<evidence type="ECO:0000313" key="2">
    <source>
        <dbReference type="EMBL" id="ACX96030.1"/>
    </source>
</evidence>
<dbReference type="AlphaFoldDB" id="D0L007"/>
<dbReference type="RefSeq" id="WP_012824066.1">
    <property type="nucleotide sequence ID" value="NC_013422.1"/>
</dbReference>
<reference evidence="2 3" key="1">
    <citation type="submission" date="2009-10" db="EMBL/GenBank/DDBJ databases">
        <title>Complete sequence of Halothiobacillus neapolitanus c2.</title>
        <authorList>
            <consortium name="US DOE Joint Genome Institute"/>
            <person name="Lucas S."/>
            <person name="Copeland A."/>
            <person name="Lapidus A."/>
            <person name="Glavina del Rio T."/>
            <person name="Tice H."/>
            <person name="Bruce D."/>
            <person name="Goodwin L."/>
            <person name="Pitluck S."/>
            <person name="Davenport K."/>
            <person name="Brettin T."/>
            <person name="Detter J.C."/>
            <person name="Han C."/>
            <person name="Tapia R."/>
            <person name="Larimer F."/>
            <person name="Land M."/>
            <person name="Hauser L."/>
            <person name="Kyrpides N."/>
            <person name="Mikhailova N."/>
            <person name="Kerfeld C."/>
            <person name="Cannon G."/>
            <person name="Heinhort S."/>
        </authorList>
    </citation>
    <scope>NUCLEOTIDE SEQUENCE [LARGE SCALE GENOMIC DNA]</scope>
    <source>
        <strain evidence="3">ATCC 23641 / c2</strain>
    </source>
</reference>
<dbReference type="NCBIfam" id="TIGR01981">
    <property type="entry name" value="sufD"/>
    <property type="match status" value="1"/>
</dbReference>